<keyword evidence="1" id="KW-0805">Transcription regulation</keyword>
<comment type="caution">
    <text evidence="5">The sequence shown here is derived from an EMBL/GenBank/DDBJ whole genome shotgun (WGS) entry which is preliminary data.</text>
</comment>
<proteinExistence type="predicted"/>
<keyword evidence="2" id="KW-0238">DNA-binding</keyword>
<evidence type="ECO:0000256" key="1">
    <source>
        <dbReference type="ARBA" id="ARBA00023015"/>
    </source>
</evidence>
<dbReference type="PANTHER" id="PTHR40661">
    <property type="match status" value="1"/>
</dbReference>
<dbReference type="SUPFAM" id="SSF51306">
    <property type="entry name" value="LexA/Signal peptidase"/>
    <property type="match status" value="1"/>
</dbReference>
<protein>
    <submittedName>
        <fullName evidence="5">S24 family peptidase</fullName>
    </submittedName>
</protein>
<dbReference type="PANTHER" id="PTHR40661:SF3">
    <property type="entry name" value="FELS-1 PROPHAGE TRANSCRIPTIONAL REGULATOR"/>
    <property type="match status" value="1"/>
</dbReference>
<dbReference type="Proteomes" id="UP001414441">
    <property type="component" value="Unassembled WGS sequence"/>
</dbReference>
<dbReference type="Gene3D" id="2.10.109.10">
    <property type="entry name" value="Umud Fragment, subunit A"/>
    <property type="match status" value="1"/>
</dbReference>
<evidence type="ECO:0000256" key="3">
    <source>
        <dbReference type="ARBA" id="ARBA00023163"/>
    </source>
</evidence>
<gene>
    <name evidence="5" type="ORF">ABFV72_03200</name>
</gene>
<organism evidence="5 6">
    <name type="scientific">Psychrobacter proteolyticus</name>
    <dbReference type="NCBI Taxonomy" id="147825"/>
    <lineage>
        <taxon>Bacteria</taxon>
        <taxon>Pseudomonadati</taxon>
        <taxon>Pseudomonadota</taxon>
        <taxon>Gammaproteobacteria</taxon>
        <taxon>Moraxellales</taxon>
        <taxon>Moraxellaceae</taxon>
        <taxon>Psychrobacter</taxon>
    </lineage>
</organism>
<keyword evidence="3" id="KW-0804">Transcription</keyword>
<keyword evidence="6" id="KW-1185">Reference proteome</keyword>
<dbReference type="InterPro" id="IPR039418">
    <property type="entry name" value="LexA-like"/>
</dbReference>
<evidence type="ECO:0000313" key="6">
    <source>
        <dbReference type="Proteomes" id="UP001414441"/>
    </source>
</evidence>
<evidence type="ECO:0000259" key="4">
    <source>
        <dbReference type="Pfam" id="PF00717"/>
    </source>
</evidence>
<dbReference type="RefSeq" id="WP_347162418.1">
    <property type="nucleotide sequence ID" value="NZ_JBDLOB010000002.1"/>
</dbReference>
<feature type="domain" description="Peptidase S24/S26A/S26B/S26C" evidence="4">
    <location>
        <begin position="145"/>
        <end position="219"/>
    </location>
</feature>
<evidence type="ECO:0000313" key="5">
    <source>
        <dbReference type="EMBL" id="MEN8625011.1"/>
    </source>
</evidence>
<reference evidence="5 6" key="1">
    <citation type="submission" date="2024-05" db="EMBL/GenBank/DDBJ databases">
        <title>Genome sequencing of Marine Estuary Bacteria, Pseudoalteromonas distincta strain FA, Psychrobacter proteolyticus strain EA, and Shewanella baltica strain CA.</title>
        <authorList>
            <person name="Dieffenbach S.A."/>
            <person name="Maclea K.S."/>
        </authorList>
    </citation>
    <scope>NUCLEOTIDE SEQUENCE [LARGE SCALE GENOMIC DNA]</scope>
    <source>
        <strain evidence="5 6">EA</strain>
    </source>
</reference>
<name>A0ABV0D2W8_9GAMM</name>
<dbReference type="InterPro" id="IPR015927">
    <property type="entry name" value="Peptidase_S24_S26A/B/C"/>
</dbReference>
<sequence length="229" mass="26532">MSKLFTSIEDIRRENVRRLMQQYKTKRMDLSQGTKINYALLGHYIGKNPIKAIGDETASKIETFFNKPPNWLDHEHNSLVQETVSNLSKEIVDGLIEIPVYKSFFFNEENNSCDFEDIKDIHFFQANYFKSKGISVDCFRMTFAIDDSMQPYINIKDRVGIATDDTVIRDGDIYAVILNGKYSMFKQIFIETGNMLRLHSLNKDYPDKLVDSDEKVNLIIVGKQIYRAG</sequence>
<accession>A0ABV0D2W8</accession>
<dbReference type="Pfam" id="PF00717">
    <property type="entry name" value="Peptidase_S24"/>
    <property type="match status" value="1"/>
</dbReference>
<dbReference type="CDD" id="cd06529">
    <property type="entry name" value="S24_LexA-like"/>
    <property type="match status" value="1"/>
</dbReference>
<dbReference type="EMBL" id="JBDLOB010000002">
    <property type="protein sequence ID" value="MEN8625011.1"/>
    <property type="molecule type" value="Genomic_DNA"/>
</dbReference>
<dbReference type="InterPro" id="IPR036286">
    <property type="entry name" value="LexA/Signal_pep-like_sf"/>
</dbReference>
<evidence type="ECO:0000256" key="2">
    <source>
        <dbReference type="ARBA" id="ARBA00023125"/>
    </source>
</evidence>